<protein>
    <submittedName>
        <fullName evidence="1">Uncharacterized protein</fullName>
    </submittedName>
</protein>
<dbReference type="EMBL" id="KK116737">
    <property type="protein sequence ID" value="KFM68618.1"/>
    <property type="molecule type" value="Genomic_DNA"/>
</dbReference>
<dbReference type="AlphaFoldDB" id="A0A087TU29"/>
<keyword evidence="2" id="KW-1185">Reference proteome</keyword>
<organism evidence="1 2">
    <name type="scientific">Stegodyphus mimosarum</name>
    <name type="common">African social velvet spider</name>
    <dbReference type="NCBI Taxonomy" id="407821"/>
    <lineage>
        <taxon>Eukaryota</taxon>
        <taxon>Metazoa</taxon>
        <taxon>Ecdysozoa</taxon>
        <taxon>Arthropoda</taxon>
        <taxon>Chelicerata</taxon>
        <taxon>Arachnida</taxon>
        <taxon>Araneae</taxon>
        <taxon>Araneomorphae</taxon>
        <taxon>Entelegynae</taxon>
        <taxon>Eresoidea</taxon>
        <taxon>Eresidae</taxon>
        <taxon>Stegodyphus</taxon>
    </lineage>
</organism>
<sequence>MWRPLWFILARADWELFSSSAELTENMVEDMSIDDAVEAVTNAVIQAAMLPIPRTSGKMLRYSNPWWNRDCHDAVKKQKKNGEFFAGTLLSATL</sequence>
<accession>A0A087TU29</accession>
<feature type="non-terminal residue" evidence="1">
    <location>
        <position position="94"/>
    </location>
</feature>
<dbReference type="Proteomes" id="UP000054359">
    <property type="component" value="Unassembled WGS sequence"/>
</dbReference>
<name>A0A087TU29_STEMI</name>
<evidence type="ECO:0000313" key="2">
    <source>
        <dbReference type="Proteomes" id="UP000054359"/>
    </source>
</evidence>
<reference evidence="1 2" key="1">
    <citation type="submission" date="2013-11" db="EMBL/GenBank/DDBJ databases">
        <title>Genome sequencing of Stegodyphus mimosarum.</title>
        <authorList>
            <person name="Bechsgaard J."/>
        </authorList>
    </citation>
    <scope>NUCLEOTIDE SEQUENCE [LARGE SCALE GENOMIC DNA]</scope>
</reference>
<evidence type="ECO:0000313" key="1">
    <source>
        <dbReference type="EMBL" id="KFM68618.1"/>
    </source>
</evidence>
<proteinExistence type="predicted"/>
<dbReference type="OrthoDB" id="6433575at2759"/>
<gene>
    <name evidence="1" type="ORF">X975_08698</name>
</gene>